<dbReference type="Gene3D" id="3.40.50.300">
    <property type="entry name" value="P-loop containing nucleotide triphosphate hydrolases"/>
    <property type="match status" value="1"/>
</dbReference>
<sequence>MKLSQQELVKRVVQLVDECSTFSVFTRRDQYEKARINELLELIKLHRDELAKDFVRHNLGQKRLRLIQEWVEGVGRMTKVVSMLNMKGGVGKTTLTYNLSWYAAFKKAYKVLVVDLDPQSNLTQIFLGEEQYKDFLINGNQSTVDIFENSAKVTASIFHRVEAFKDGSCIDLIPAKVELTKTLKNPTSKEHKLRRFLMEYKEKYDLVLIDCPPTDSILTTASYLASDSIIIPVKLEKLATIGLPLLASSIDEFNHDNAGENEIKVSGIIFNTVEANDSPESRLSKQEVSAFARERNWSVFESEVRESKSFVNGIREGKPMFLANRVRDYIMKEFYQVGDEFLQKVGLE</sequence>
<keyword evidence="3" id="KW-1185">Reference proteome</keyword>
<evidence type="ECO:0000259" key="1">
    <source>
        <dbReference type="Pfam" id="PF13614"/>
    </source>
</evidence>
<dbReference type="SUPFAM" id="SSF52540">
    <property type="entry name" value="P-loop containing nucleoside triphosphate hydrolases"/>
    <property type="match status" value="1"/>
</dbReference>
<dbReference type="EMBL" id="JAOUSF010000005">
    <property type="protein sequence ID" value="MCU9614878.1"/>
    <property type="molecule type" value="Genomic_DNA"/>
</dbReference>
<feature type="domain" description="AAA" evidence="1">
    <location>
        <begin position="78"/>
        <end position="256"/>
    </location>
</feature>
<dbReference type="Proteomes" id="UP001209318">
    <property type="component" value="Unassembled WGS sequence"/>
</dbReference>
<proteinExistence type="predicted"/>
<dbReference type="InterPro" id="IPR025669">
    <property type="entry name" value="AAA_dom"/>
</dbReference>
<dbReference type="Pfam" id="PF13614">
    <property type="entry name" value="AAA_31"/>
    <property type="match status" value="1"/>
</dbReference>
<dbReference type="InterPro" id="IPR050678">
    <property type="entry name" value="DNA_Partitioning_ATPase"/>
</dbReference>
<reference evidence="2" key="1">
    <citation type="submission" date="2022-10" db="EMBL/GenBank/DDBJ databases">
        <title>Description of Fervidibacillus gen. nov. in the family Fervidibacillaceae fam. nov. with two species, Fervidibacillus albus sp. nov., and Fervidibacillus halotolerans sp. nov., isolated from tidal flat sediments.</title>
        <authorList>
            <person name="Kwon K.K."/>
            <person name="Yang S.-H."/>
        </authorList>
    </citation>
    <scope>NUCLEOTIDE SEQUENCE</scope>
    <source>
        <strain evidence="2">JCM 19140</strain>
    </source>
</reference>
<evidence type="ECO:0000313" key="2">
    <source>
        <dbReference type="EMBL" id="MCU9614878.1"/>
    </source>
</evidence>
<name>A0AAE3LU07_9BACI</name>
<evidence type="ECO:0000313" key="3">
    <source>
        <dbReference type="Proteomes" id="UP001209318"/>
    </source>
</evidence>
<dbReference type="PANTHER" id="PTHR13696">
    <property type="entry name" value="P-LOOP CONTAINING NUCLEOSIDE TRIPHOSPHATE HYDROLASE"/>
    <property type="match status" value="1"/>
</dbReference>
<dbReference type="InterPro" id="IPR027417">
    <property type="entry name" value="P-loop_NTPase"/>
</dbReference>
<organism evidence="2 3">
    <name type="scientific">Perspicuibacillus lycopersici</name>
    <dbReference type="NCBI Taxonomy" id="1325689"/>
    <lineage>
        <taxon>Bacteria</taxon>
        <taxon>Bacillati</taxon>
        <taxon>Bacillota</taxon>
        <taxon>Bacilli</taxon>
        <taxon>Bacillales</taxon>
        <taxon>Bacillaceae</taxon>
        <taxon>Perspicuibacillus</taxon>
    </lineage>
</organism>
<gene>
    <name evidence="2" type="ORF">OEV98_15140</name>
</gene>
<comment type="caution">
    <text evidence="2">The sequence shown here is derived from an EMBL/GenBank/DDBJ whole genome shotgun (WGS) entry which is preliminary data.</text>
</comment>
<dbReference type="CDD" id="cd02042">
    <property type="entry name" value="ParAB_family"/>
    <property type="match status" value="1"/>
</dbReference>
<dbReference type="PANTHER" id="PTHR13696:SF99">
    <property type="entry name" value="COBYRINIC ACID AC-DIAMIDE SYNTHASE"/>
    <property type="match status" value="1"/>
</dbReference>
<dbReference type="RefSeq" id="WP_263074199.1">
    <property type="nucleotide sequence ID" value="NZ_JAOUSF010000005.1"/>
</dbReference>
<accession>A0AAE3LU07</accession>
<dbReference type="AlphaFoldDB" id="A0AAE3LU07"/>
<protein>
    <submittedName>
        <fullName evidence="2">ParA family protein</fullName>
    </submittedName>
</protein>